<dbReference type="AlphaFoldDB" id="A0A076MZ51"/>
<evidence type="ECO:0000256" key="1">
    <source>
        <dbReference type="SAM" id="MobiDB-lite"/>
    </source>
</evidence>
<dbReference type="HOGENOM" id="CLU_3283862_0_0_11"/>
<dbReference type="KEGG" id="amq:AMETH_3873"/>
<dbReference type="Proteomes" id="UP000062973">
    <property type="component" value="Chromosome"/>
</dbReference>
<gene>
    <name evidence="2" type="ORF">AMETH_3873</name>
</gene>
<dbReference type="OrthoDB" id="33091at2"/>
<keyword evidence="3" id="KW-1185">Reference proteome</keyword>
<proteinExistence type="predicted"/>
<evidence type="ECO:0000313" key="3">
    <source>
        <dbReference type="Proteomes" id="UP000062973"/>
    </source>
</evidence>
<feature type="compositionally biased region" description="Acidic residues" evidence="1">
    <location>
        <begin position="25"/>
        <end position="40"/>
    </location>
</feature>
<feature type="region of interest" description="Disordered" evidence="1">
    <location>
        <begin position="16"/>
        <end position="40"/>
    </location>
</feature>
<dbReference type="STRING" id="1068978.AMETH_3873"/>
<protein>
    <submittedName>
        <fullName evidence="2">Uncharacterized protein</fullName>
    </submittedName>
</protein>
<evidence type="ECO:0000313" key="2">
    <source>
        <dbReference type="EMBL" id="AIJ23965.1"/>
    </source>
</evidence>
<dbReference type="EMBL" id="CP009110">
    <property type="protein sequence ID" value="AIJ23965.1"/>
    <property type="molecule type" value="Genomic_DNA"/>
</dbReference>
<dbReference type="PATRIC" id="fig|1068978.7.peg.4144"/>
<sequence>MAKLVAVEEPPDRELGFVPCRVPDSFDDPLPEDELAAWEA</sequence>
<dbReference type="RefSeq" id="WP_017982802.1">
    <property type="nucleotide sequence ID" value="NZ_AQUL01000001.1"/>
</dbReference>
<name>A0A076MZ51_AMYME</name>
<accession>A0A076MZ51</accession>
<organism evidence="2 3">
    <name type="scientific">Amycolatopsis methanolica 239</name>
    <dbReference type="NCBI Taxonomy" id="1068978"/>
    <lineage>
        <taxon>Bacteria</taxon>
        <taxon>Bacillati</taxon>
        <taxon>Actinomycetota</taxon>
        <taxon>Actinomycetes</taxon>
        <taxon>Pseudonocardiales</taxon>
        <taxon>Pseudonocardiaceae</taxon>
        <taxon>Amycolatopsis</taxon>
        <taxon>Amycolatopsis methanolica group</taxon>
    </lineage>
</organism>
<reference evidence="2 3" key="1">
    <citation type="submission" date="2014-07" db="EMBL/GenBank/DDBJ databases">
        <title>Whole Genome Sequence of the Amycolatopsis methanolica 239.</title>
        <authorList>
            <person name="Tang B."/>
        </authorList>
    </citation>
    <scope>NUCLEOTIDE SEQUENCE [LARGE SCALE GENOMIC DNA]</scope>
    <source>
        <strain evidence="2 3">239</strain>
    </source>
</reference>